<dbReference type="Proteomes" id="UP001549106">
    <property type="component" value="Unassembled WGS sequence"/>
</dbReference>
<organism evidence="3 4">
    <name type="scientific">Blautia caecimuris</name>
    <dbReference type="NCBI Taxonomy" id="1796615"/>
    <lineage>
        <taxon>Bacteria</taxon>
        <taxon>Bacillati</taxon>
        <taxon>Bacillota</taxon>
        <taxon>Clostridia</taxon>
        <taxon>Lachnospirales</taxon>
        <taxon>Lachnospiraceae</taxon>
        <taxon>Blautia</taxon>
    </lineage>
</organism>
<proteinExistence type="inferred from homology"/>
<reference evidence="3 4" key="1">
    <citation type="submission" date="2024-06" db="EMBL/GenBank/DDBJ databases">
        <title>Genomic Encyclopedia of Type Strains, Phase IV (KMG-IV): sequencing the most valuable type-strain genomes for metagenomic binning, comparative biology and taxonomic classification.</title>
        <authorList>
            <person name="Goeker M."/>
        </authorList>
    </citation>
    <scope>NUCLEOTIDE SEQUENCE [LARGE SCALE GENOMIC DNA]</scope>
    <source>
        <strain evidence="3 4">DSM 29492</strain>
    </source>
</reference>
<dbReference type="Gene3D" id="3.90.960.10">
    <property type="entry name" value="YbaK/aminoacyl-tRNA synthetase-associated domain"/>
    <property type="match status" value="1"/>
</dbReference>
<gene>
    <name evidence="3" type="ORF">ABID24_000846</name>
</gene>
<name>A0ABV2M273_9FIRM</name>
<evidence type="ECO:0000313" key="3">
    <source>
        <dbReference type="EMBL" id="MET3749612.1"/>
    </source>
</evidence>
<evidence type="ECO:0000259" key="2">
    <source>
        <dbReference type="Pfam" id="PF04073"/>
    </source>
</evidence>
<sequence>MELVSGRPQNTEGRLGKEIRTYDFLDSIGIHYERVDHKPAMTIEACEEVDKILGAVICKNLFLCNRQETDFYLLLMPGDKKFKTKDLSAQINSSRLSFAKPEYMEQFLDITPGSASILGLMNDRDNRVQLLIDEDVLKGEYIGCHPCINTSSLRISTKDMTEKIIPELKHNPKLVRLP</sequence>
<dbReference type="RefSeq" id="WP_147598518.1">
    <property type="nucleotide sequence ID" value="NZ_BAABXP010000001.1"/>
</dbReference>
<feature type="domain" description="YbaK/aminoacyl-tRNA synthetase-associated" evidence="2">
    <location>
        <begin position="37"/>
        <end position="161"/>
    </location>
</feature>
<evidence type="ECO:0000256" key="1">
    <source>
        <dbReference type="ARBA" id="ARBA00010201"/>
    </source>
</evidence>
<dbReference type="CDD" id="cd04335">
    <property type="entry name" value="PrdX_deacylase"/>
    <property type="match status" value="1"/>
</dbReference>
<comment type="similarity">
    <text evidence="1">Belongs to the PRORSD1 family.</text>
</comment>
<dbReference type="InterPro" id="IPR040285">
    <property type="entry name" value="ProX/PRXD1"/>
</dbReference>
<dbReference type="EMBL" id="JBEPMJ010000004">
    <property type="protein sequence ID" value="MET3749612.1"/>
    <property type="molecule type" value="Genomic_DNA"/>
</dbReference>
<dbReference type="SUPFAM" id="SSF55826">
    <property type="entry name" value="YbaK/ProRS associated domain"/>
    <property type="match status" value="1"/>
</dbReference>
<comment type="caution">
    <text evidence="3">The sequence shown here is derived from an EMBL/GenBank/DDBJ whole genome shotgun (WGS) entry which is preliminary data.</text>
</comment>
<dbReference type="GO" id="GO:0016787">
    <property type="term" value="F:hydrolase activity"/>
    <property type="evidence" value="ECO:0007669"/>
    <property type="project" value="UniProtKB-KW"/>
</dbReference>
<accession>A0ABV2M273</accession>
<dbReference type="PANTHER" id="PTHR31423:SF3">
    <property type="entry name" value="PROLYL-TRNA SYNTHETASE ASSOCIATED DOMAIN-CONTAINING PROTEIN 1-RELATED"/>
    <property type="match status" value="1"/>
</dbReference>
<dbReference type="PANTHER" id="PTHR31423">
    <property type="entry name" value="YBAK DOMAIN-CONTAINING PROTEIN"/>
    <property type="match status" value="1"/>
</dbReference>
<dbReference type="Pfam" id="PF04073">
    <property type="entry name" value="tRNA_edit"/>
    <property type="match status" value="1"/>
</dbReference>
<dbReference type="EC" id="3.1.1.-" evidence="3"/>
<keyword evidence="3" id="KW-0378">Hydrolase</keyword>
<protein>
    <submittedName>
        <fullName evidence="3">Ala-tRNA(Pro) deacylase</fullName>
        <ecNumber evidence="3">3.1.1.-</ecNumber>
    </submittedName>
</protein>
<dbReference type="InterPro" id="IPR036754">
    <property type="entry name" value="YbaK/aa-tRNA-synt-asso_dom_sf"/>
</dbReference>
<dbReference type="InterPro" id="IPR007214">
    <property type="entry name" value="YbaK/aa-tRNA-synth-assoc-dom"/>
</dbReference>
<keyword evidence="4" id="KW-1185">Reference proteome</keyword>
<evidence type="ECO:0000313" key="4">
    <source>
        <dbReference type="Proteomes" id="UP001549106"/>
    </source>
</evidence>